<feature type="region of interest" description="Disordered" evidence="1">
    <location>
        <begin position="1"/>
        <end position="65"/>
    </location>
</feature>
<gene>
    <name evidence="2" type="ORF">CINCED_3A021427</name>
</gene>
<protein>
    <submittedName>
        <fullName evidence="2">Uncharacterized protein</fullName>
    </submittedName>
</protein>
<evidence type="ECO:0000313" key="2">
    <source>
        <dbReference type="EMBL" id="VVC24933.1"/>
    </source>
</evidence>
<keyword evidence="3" id="KW-1185">Reference proteome</keyword>
<feature type="compositionally biased region" description="Polar residues" evidence="1">
    <location>
        <begin position="38"/>
        <end position="47"/>
    </location>
</feature>
<accession>A0A5E4LZD1</accession>
<name>A0A5E4LZD1_9HEMI</name>
<evidence type="ECO:0000313" key="3">
    <source>
        <dbReference type="Proteomes" id="UP000325440"/>
    </source>
</evidence>
<proteinExistence type="predicted"/>
<evidence type="ECO:0000256" key="1">
    <source>
        <dbReference type="SAM" id="MobiDB-lite"/>
    </source>
</evidence>
<dbReference type="Proteomes" id="UP000325440">
    <property type="component" value="Unassembled WGS sequence"/>
</dbReference>
<dbReference type="AlphaFoldDB" id="A0A5E4LZD1"/>
<reference evidence="2 3" key="1">
    <citation type="submission" date="2019-08" db="EMBL/GenBank/DDBJ databases">
        <authorList>
            <person name="Alioto T."/>
            <person name="Alioto T."/>
            <person name="Gomez Garrido J."/>
        </authorList>
    </citation>
    <scope>NUCLEOTIDE SEQUENCE [LARGE SCALE GENOMIC DNA]</scope>
</reference>
<organism evidence="2 3">
    <name type="scientific">Cinara cedri</name>
    <dbReference type="NCBI Taxonomy" id="506608"/>
    <lineage>
        <taxon>Eukaryota</taxon>
        <taxon>Metazoa</taxon>
        <taxon>Ecdysozoa</taxon>
        <taxon>Arthropoda</taxon>
        <taxon>Hexapoda</taxon>
        <taxon>Insecta</taxon>
        <taxon>Pterygota</taxon>
        <taxon>Neoptera</taxon>
        <taxon>Paraneoptera</taxon>
        <taxon>Hemiptera</taxon>
        <taxon>Sternorrhyncha</taxon>
        <taxon>Aphidomorpha</taxon>
        <taxon>Aphidoidea</taxon>
        <taxon>Aphididae</taxon>
        <taxon>Lachninae</taxon>
        <taxon>Cinara</taxon>
    </lineage>
</organism>
<dbReference type="OrthoDB" id="5359219at2759"/>
<dbReference type="EMBL" id="CABPRJ010000007">
    <property type="protein sequence ID" value="VVC24933.1"/>
    <property type="molecule type" value="Genomic_DNA"/>
</dbReference>
<sequence length="136" mass="14184">MNRVPRLHGVLAGDGKKNSVPEAGGKSTGKQLSAAIPSPSTSQTPVTAHQYPRPQPSPQRNLTKNMTTTSIVMTGTATAVEVSNVTQSSVLDDAHLQRTLLKPKFLTENSSTVVAQTGASSQISCLVSNLGECVVS</sequence>